<name>A0ABP6T6U7_9ACTN</name>
<comment type="caution">
    <text evidence="2">The sequence shown here is derived from an EMBL/GenBank/DDBJ whole genome shotgun (WGS) entry which is preliminary data.</text>
</comment>
<dbReference type="CDD" id="cd03024">
    <property type="entry name" value="DsbA_FrnE"/>
    <property type="match status" value="1"/>
</dbReference>
<organism evidence="2 3">
    <name type="scientific">Cryptosporangium minutisporangium</name>
    <dbReference type="NCBI Taxonomy" id="113569"/>
    <lineage>
        <taxon>Bacteria</taxon>
        <taxon>Bacillati</taxon>
        <taxon>Actinomycetota</taxon>
        <taxon>Actinomycetes</taxon>
        <taxon>Cryptosporangiales</taxon>
        <taxon>Cryptosporangiaceae</taxon>
        <taxon>Cryptosporangium</taxon>
    </lineage>
</organism>
<dbReference type="InterPro" id="IPR001853">
    <property type="entry name" value="DSBA-like_thioredoxin_dom"/>
</dbReference>
<dbReference type="EMBL" id="BAAAYN010000044">
    <property type="protein sequence ID" value="GAA3394036.1"/>
    <property type="molecule type" value="Genomic_DNA"/>
</dbReference>
<proteinExistence type="predicted"/>
<dbReference type="Proteomes" id="UP001501676">
    <property type="component" value="Unassembled WGS sequence"/>
</dbReference>
<dbReference type="PANTHER" id="PTHR13887:SF41">
    <property type="entry name" value="THIOREDOXIN SUPERFAMILY PROTEIN"/>
    <property type="match status" value="1"/>
</dbReference>
<evidence type="ECO:0000313" key="3">
    <source>
        <dbReference type="Proteomes" id="UP001501676"/>
    </source>
</evidence>
<dbReference type="RefSeq" id="WP_345731780.1">
    <property type="nucleotide sequence ID" value="NZ_BAAAYN010000044.1"/>
</dbReference>
<accession>A0ABP6T6U7</accession>
<evidence type="ECO:0000259" key="1">
    <source>
        <dbReference type="Pfam" id="PF01323"/>
    </source>
</evidence>
<evidence type="ECO:0000313" key="2">
    <source>
        <dbReference type="EMBL" id="GAA3394036.1"/>
    </source>
</evidence>
<sequence length="214" mass="23455">MRVDIWSDIGCPWCYVGKRRFEKALADFEHRADVEVVYHSFELDPTHPTDKTVPVTDMLIGKFGMSRGQVEAAEARLAATAAAEGLGYDHNRHAGNTFYFHRLAHWATDQGKQQQLLDHAYAVHFGEAKSVHTVDALVELAADAGLDADEARAVLAGDRYADEVRADEQQARDLGITGVPFYVLDGRYGVSGAQPTEVFAQALAKAYDKTGAST</sequence>
<reference evidence="3" key="1">
    <citation type="journal article" date="2019" name="Int. J. Syst. Evol. Microbiol.">
        <title>The Global Catalogue of Microorganisms (GCM) 10K type strain sequencing project: providing services to taxonomists for standard genome sequencing and annotation.</title>
        <authorList>
            <consortium name="The Broad Institute Genomics Platform"/>
            <consortium name="The Broad Institute Genome Sequencing Center for Infectious Disease"/>
            <person name="Wu L."/>
            <person name="Ma J."/>
        </authorList>
    </citation>
    <scope>NUCLEOTIDE SEQUENCE [LARGE SCALE GENOMIC DNA]</scope>
    <source>
        <strain evidence="3">JCM 9458</strain>
    </source>
</reference>
<keyword evidence="3" id="KW-1185">Reference proteome</keyword>
<dbReference type="InterPro" id="IPR036249">
    <property type="entry name" value="Thioredoxin-like_sf"/>
</dbReference>
<dbReference type="Pfam" id="PF01323">
    <property type="entry name" value="DSBA"/>
    <property type="match status" value="1"/>
</dbReference>
<gene>
    <name evidence="2" type="ORF">GCM10020369_61920</name>
</gene>
<protein>
    <submittedName>
        <fullName evidence="2">DsbA family oxidoreductase</fullName>
    </submittedName>
</protein>
<feature type="domain" description="DSBA-like thioredoxin" evidence="1">
    <location>
        <begin position="2"/>
        <end position="204"/>
    </location>
</feature>
<dbReference type="Gene3D" id="3.40.30.10">
    <property type="entry name" value="Glutaredoxin"/>
    <property type="match status" value="1"/>
</dbReference>
<dbReference type="PANTHER" id="PTHR13887">
    <property type="entry name" value="GLUTATHIONE S-TRANSFERASE KAPPA"/>
    <property type="match status" value="1"/>
</dbReference>
<dbReference type="SUPFAM" id="SSF52833">
    <property type="entry name" value="Thioredoxin-like"/>
    <property type="match status" value="1"/>
</dbReference>